<evidence type="ECO:0000256" key="1">
    <source>
        <dbReference type="SAM" id="MobiDB-lite"/>
    </source>
</evidence>
<dbReference type="AlphaFoldDB" id="A0A4C2A123"/>
<reference evidence="2 3" key="1">
    <citation type="journal article" date="2019" name="Commun. Biol.">
        <title>The bagworm genome reveals a unique fibroin gene that provides high tensile strength.</title>
        <authorList>
            <person name="Kono N."/>
            <person name="Nakamura H."/>
            <person name="Ohtoshi R."/>
            <person name="Tomita M."/>
            <person name="Numata K."/>
            <person name="Arakawa K."/>
        </authorList>
    </citation>
    <scope>NUCLEOTIDE SEQUENCE [LARGE SCALE GENOMIC DNA]</scope>
</reference>
<accession>A0A4C2A123</accession>
<protein>
    <submittedName>
        <fullName evidence="2">Uncharacterized protein</fullName>
    </submittedName>
</protein>
<sequence length="155" mass="17031">MPNYADSNRRVAALTKTVLYVTCSRSGRLYDVRCSAPPAFHSRGTFARLSARSAPRPAALMFRFSNLVQPLRLSHKRKEATKINAAPSDEQTRFRTPEPSLSIKGETSAAVGASRDYILDNGPVITSCDMHVIVKAAAPLQHTPRLLPPPAKEKF</sequence>
<feature type="region of interest" description="Disordered" evidence="1">
    <location>
        <begin position="84"/>
        <end position="106"/>
    </location>
</feature>
<organism evidence="2 3">
    <name type="scientific">Eumeta variegata</name>
    <name type="common">Bagworm moth</name>
    <name type="synonym">Eumeta japonica</name>
    <dbReference type="NCBI Taxonomy" id="151549"/>
    <lineage>
        <taxon>Eukaryota</taxon>
        <taxon>Metazoa</taxon>
        <taxon>Ecdysozoa</taxon>
        <taxon>Arthropoda</taxon>
        <taxon>Hexapoda</taxon>
        <taxon>Insecta</taxon>
        <taxon>Pterygota</taxon>
        <taxon>Neoptera</taxon>
        <taxon>Endopterygota</taxon>
        <taxon>Lepidoptera</taxon>
        <taxon>Glossata</taxon>
        <taxon>Ditrysia</taxon>
        <taxon>Tineoidea</taxon>
        <taxon>Psychidae</taxon>
        <taxon>Oiketicinae</taxon>
        <taxon>Eumeta</taxon>
    </lineage>
</organism>
<dbReference type="EMBL" id="BGZK01002288">
    <property type="protein sequence ID" value="GBP92597.1"/>
    <property type="molecule type" value="Genomic_DNA"/>
</dbReference>
<evidence type="ECO:0000313" key="2">
    <source>
        <dbReference type="EMBL" id="GBP92597.1"/>
    </source>
</evidence>
<evidence type="ECO:0000313" key="3">
    <source>
        <dbReference type="Proteomes" id="UP000299102"/>
    </source>
</evidence>
<proteinExistence type="predicted"/>
<dbReference type="Proteomes" id="UP000299102">
    <property type="component" value="Unassembled WGS sequence"/>
</dbReference>
<gene>
    <name evidence="2" type="ORF">EVAR_65380_1</name>
</gene>
<name>A0A4C2A123_EUMVA</name>
<comment type="caution">
    <text evidence="2">The sequence shown here is derived from an EMBL/GenBank/DDBJ whole genome shotgun (WGS) entry which is preliminary data.</text>
</comment>
<keyword evidence="3" id="KW-1185">Reference proteome</keyword>